<dbReference type="AlphaFoldDB" id="A0A382GYR7"/>
<dbReference type="PANTHER" id="PTHR43861:SF1">
    <property type="entry name" value="TRANS-ACONITATE 2-METHYLTRANSFERASE"/>
    <property type="match status" value="1"/>
</dbReference>
<accession>A0A382GYR7</accession>
<dbReference type="InterPro" id="IPR029063">
    <property type="entry name" value="SAM-dependent_MTases_sf"/>
</dbReference>
<dbReference type="EMBL" id="UINC01058038">
    <property type="protein sequence ID" value="SVB79847.1"/>
    <property type="molecule type" value="Genomic_DNA"/>
</dbReference>
<evidence type="ECO:0000313" key="2">
    <source>
        <dbReference type="EMBL" id="SVB79847.1"/>
    </source>
</evidence>
<protein>
    <recommendedName>
        <fullName evidence="1">Methyltransferase type 11 domain-containing protein</fullName>
    </recommendedName>
</protein>
<dbReference type="InterPro" id="IPR013216">
    <property type="entry name" value="Methyltransf_11"/>
</dbReference>
<gene>
    <name evidence="2" type="ORF">METZ01_LOCUS232701</name>
</gene>
<reference evidence="2" key="1">
    <citation type="submission" date="2018-05" db="EMBL/GenBank/DDBJ databases">
        <authorList>
            <person name="Lanie J.A."/>
            <person name="Ng W.-L."/>
            <person name="Kazmierczak K.M."/>
            <person name="Andrzejewski T.M."/>
            <person name="Davidsen T.M."/>
            <person name="Wayne K.J."/>
            <person name="Tettelin H."/>
            <person name="Glass J.I."/>
            <person name="Rusch D."/>
            <person name="Podicherti R."/>
            <person name="Tsui H.-C.T."/>
            <person name="Winkler M.E."/>
        </authorList>
    </citation>
    <scope>NUCLEOTIDE SEQUENCE</scope>
</reference>
<proteinExistence type="predicted"/>
<dbReference type="Pfam" id="PF08241">
    <property type="entry name" value="Methyltransf_11"/>
    <property type="match status" value="1"/>
</dbReference>
<dbReference type="CDD" id="cd02440">
    <property type="entry name" value="AdoMet_MTases"/>
    <property type="match status" value="1"/>
</dbReference>
<organism evidence="2">
    <name type="scientific">marine metagenome</name>
    <dbReference type="NCBI Taxonomy" id="408172"/>
    <lineage>
        <taxon>unclassified sequences</taxon>
        <taxon>metagenomes</taxon>
        <taxon>ecological metagenomes</taxon>
    </lineage>
</organism>
<dbReference type="SUPFAM" id="SSF53335">
    <property type="entry name" value="S-adenosyl-L-methionine-dependent methyltransferases"/>
    <property type="match status" value="1"/>
</dbReference>
<dbReference type="Gene3D" id="3.40.50.150">
    <property type="entry name" value="Vaccinia Virus protein VP39"/>
    <property type="match status" value="1"/>
</dbReference>
<name>A0A382GYR7_9ZZZZ</name>
<feature type="domain" description="Methyltransferase type 11" evidence="1">
    <location>
        <begin position="38"/>
        <end position="127"/>
    </location>
</feature>
<dbReference type="PANTHER" id="PTHR43861">
    <property type="entry name" value="TRANS-ACONITATE 2-METHYLTRANSFERASE-RELATED"/>
    <property type="match status" value="1"/>
</dbReference>
<sequence length="247" mass="28008">MQADNWNPVLYEDSHSFVWKLGADLVTLCDLKEGMSVLDLGCGTGHLTNQIHLSGAKVIGVDISQRMITQAKTNYPNLDFFCADAAKLNLTKQFDVVFSNATLHWIKQSESVVERISNSLKPGGKLVAEFGGKGNVGHIIRALYNELGPNMVNPWYFPSVSEYSTLLEKHELEVNLITMFDRPTPLEEKAGLRNWLDMFCKPIFANIDSESQDQICRKVENQLRSNLYKDGRWVIDYRRLRVVAVKL</sequence>
<evidence type="ECO:0000259" key="1">
    <source>
        <dbReference type="Pfam" id="PF08241"/>
    </source>
</evidence>